<feature type="compositionally biased region" description="Low complexity" evidence="1">
    <location>
        <begin position="164"/>
        <end position="177"/>
    </location>
</feature>
<gene>
    <name evidence="2" type="ORF">PCOR1329_LOCUS5431</name>
</gene>
<evidence type="ECO:0008006" key="4">
    <source>
        <dbReference type="Google" id="ProtNLM"/>
    </source>
</evidence>
<dbReference type="EMBL" id="CAUYUJ010001433">
    <property type="protein sequence ID" value="CAK0795909.1"/>
    <property type="molecule type" value="Genomic_DNA"/>
</dbReference>
<feature type="region of interest" description="Disordered" evidence="1">
    <location>
        <begin position="210"/>
        <end position="308"/>
    </location>
</feature>
<evidence type="ECO:0000313" key="3">
    <source>
        <dbReference type="Proteomes" id="UP001189429"/>
    </source>
</evidence>
<dbReference type="Proteomes" id="UP001189429">
    <property type="component" value="Unassembled WGS sequence"/>
</dbReference>
<name>A0ABN9PRY3_9DINO</name>
<proteinExistence type="predicted"/>
<evidence type="ECO:0000256" key="1">
    <source>
        <dbReference type="SAM" id="MobiDB-lite"/>
    </source>
</evidence>
<feature type="compositionally biased region" description="Low complexity" evidence="1">
    <location>
        <begin position="264"/>
        <end position="277"/>
    </location>
</feature>
<keyword evidence="3" id="KW-1185">Reference proteome</keyword>
<sequence>MRAVRKNVPSGNVPRVYPENPNELERTHPELFQKAFPADTRPVFPSPVDSLRVELLRRGPPCRISHSSISAPRRARRAPSGLQAALLDQAATAGGELPGLTIYSRPQAAARAGGLLALADGLAHPAAAGAPAPATASSAAALGSPAPAQMVAPGQASAASEETAPAGPLAAPCEAAPAGPPAGPLAAPGVAARAPADAAANADRLARLRARAKDSSAPNGTPSPKGKNRTGSQTRSGTKKALKRPAAAKTEASPAKKARRTPPAQKGAAARAAAAKTEAVKKARLTPPAQKGAAGRAATSFPGVPKRKTEATWIGDYRVYSDVTKQAWRVRKPGHRHDASFSWKADPRKAWSSLVEFTTE</sequence>
<evidence type="ECO:0000313" key="2">
    <source>
        <dbReference type="EMBL" id="CAK0795909.1"/>
    </source>
</evidence>
<feature type="region of interest" description="Disordered" evidence="1">
    <location>
        <begin position="152"/>
        <end position="189"/>
    </location>
</feature>
<reference evidence="2" key="1">
    <citation type="submission" date="2023-10" db="EMBL/GenBank/DDBJ databases">
        <authorList>
            <person name="Chen Y."/>
            <person name="Shah S."/>
            <person name="Dougan E. K."/>
            <person name="Thang M."/>
            <person name="Chan C."/>
        </authorList>
    </citation>
    <scope>NUCLEOTIDE SEQUENCE [LARGE SCALE GENOMIC DNA]</scope>
</reference>
<comment type="caution">
    <text evidence="2">The sequence shown here is derived from an EMBL/GenBank/DDBJ whole genome shotgun (WGS) entry which is preliminary data.</text>
</comment>
<protein>
    <recommendedName>
        <fullName evidence="4">AP2/ERF domain-containing protein</fullName>
    </recommendedName>
</protein>
<accession>A0ABN9PRY3</accession>
<feature type="region of interest" description="Disordered" evidence="1">
    <location>
        <begin position="1"/>
        <end position="24"/>
    </location>
</feature>
<organism evidence="2 3">
    <name type="scientific">Prorocentrum cordatum</name>
    <dbReference type="NCBI Taxonomy" id="2364126"/>
    <lineage>
        <taxon>Eukaryota</taxon>
        <taxon>Sar</taxon>
        <taxon>Alveolata</taxon>
        <taxon>Dinophyceae</taxon>
        <taxon>Prorocentrales</taxon>
        <taxon>Prorocentraceae</taxon>
        <taxon>Prorocentrum</taxon>
    </lineage>
</organism>